<keyword evidence="1" id="KW-0645">Protease</keyword>
<keyword evidence="3" id="KW-0812">Transmembrane</keyword>
<evidence type="ECO:0000256" key="2">
    <source>
        <dbReference type="ARBA" id="ARBA00022801"/>
    </source>
</evidence>
<sequence length="143" mass="15950">MSLRFIRSVGLWLLIGLGALLLLFTLLPGGSNTIDATVAEFIEDTKGGRVESVEVSGRYLEYSLISSELTFEAKMEEGDTVRQVLQDAGIEPNDLPSIRAKERSWWSRIPFLLIGFLPLILIIAILFAVLRWIWRRGSAGTKA</sequence>
<evidence type="ECO:0000259" key="4">
    <source>
        <dbReference type="Pfam" id="PF06480"/>
    </source>
</evidence>
<dbReference type="GO" id="GO:0004176">
    <property type="term" value="F:ATP-dependent peptidase activity"/>
    <property type="evidence" value="ECO:0007669"/>
    <property type="project" value="InterPro"/>
</dbReference>
<dbReference type="Pfam" id="PF06480">
    <property type="entry name" value="FtsH_ext"/>
    <property type="match status" value="1"/>
</dbReference>
<evidence type="ECO:0000313" key="5">
    <source>
        <dbReference type="EMBL" id="KKL10810.1"/>
    </source>
</evidence>
<feature type="non-terminal residue" evidence="5">
    <location>
        <position position="143"/>
    </location>
</feature>
<evidence type="ECO:0000256" key="3">
    <source>
        <dbReference type="SAM" id="Phobius"/>
    </source>
</evidence>
<keyword evidence="2" id="KW-0378">Hydrolase</keyword>
<dbReference type="GO" id="GO:0004222">
    <property type="term" value="F:metalloendopeptidase activity"/>
    <property type="evidence" value="ECO:0007669"/>
    <property type="project" value="InterPro"/>
</dbReference>
<organism evidence="5">
    <name type="scientific">marine sediment metagenome</name>
    <dbReference type="NCBI Taxonomy" id="412755"/>
    <lineage>
        <taxon>unclassified sequences</taxon>
        <taxon>metagenomes</taxon>
        <taxon>ecological metagenomes</taxon>
    </lineage>
</organism>
<keyword evidence="3" id="KW-0472">Membrane</keyword>
<dbReference type="InterPro" id="IPR011546">
    <property type="entry name" value="Pept_M41_FtsH_extracell"/>
</dbReference>
<protein>
    <recommendedName>
        <fullName evidence="4">Peptidase M41 FtsH extracellular domain-containing protein</fullName>
    </recommendedName>
</protein>
<dbReference type="GO" id="GO:0005524">
    <property type="term" value="F:ATP binding"/>
    <property type="evidence" value="ECO:0007669"/>
    <property type="project" value="InterPro"/>
</dbReference>
<name>A0A0F9AN68_9ZZZZ</name>
<feature type="domain" description="Peptidase M41 FtsH extracellular" evidence="4">
    <location>
        <begin position="11"/>
        <end position="67"/>
    </location>
</feature>
<comment type="caution">
    <text evidence="5">The sequence shown here is derived from an EMBL/GenBank/DDBJ whole genome shotgun (WGS) entry which is preliminary data.</text>
</comment>
<dbReference type="AlphaFoldDB" id="A0A0F9AN68"/>
<reference evidence="5" key="1">
    <citation type="journal article" date="2015" name="Nature">
        <title>Complex archaea that bridge the gap between prokaryotes and eukaryotes.</title>
        <authorList>
            <person name="Spang A."/>
            <person name="Saw J.H."/>
            <person name="Jorgensen S.L."/>
            <person name="Zaremba-Niedzwiedzka K."/>
            <person name="Martijn J."/>
            <person name="Lind A.E."/>
            <person name="van Eijk R."/>
            <person name="Schleper C."/>
            <person name="Guy L."/>
            <person name="Ettema T.J."/>
        </authorList>
    </citation>
    <scope>NUCLEOTIDE SEQUENCE</scope>
</reference>
<dbReference type="GO" id="GO:0008270">
    <property type="term" value="F:zinc ion binding"/>
    <property type="evidence" value="ECO:0007669"/>
    <property type="project" value="InterPro"/>
</dbReference>
<dbReference type="EMBL" id="LAZR01041910">
    <property type="protein sequence ID" value="KKL10810.1"/>
    <property type="molecule type" value="Genomic_DNA"/>
</dbReference>
<evidence type="ECO:0000256" key="1">
    <source>
        <dbReference type="ARBA" id="ARBA00022670"/>
    </source>
</evidence>
<proteinExistence type="predicted"/>
<keyword evidence="3" id="KW-1133">Transmembrane helix</keyword>
<dbReference type="GO" id="GO:0016020">
    <property type="term" value="C:membrane"/>
    <property type="evidence" value="ECO:0007669"/>
    <property type="project" value="InterPro"/>
</dbReference>
<dbReference type="GO" id="GO:0006508">
    <property type="term" value="P:proteolysis"/>
    <property type="evidence" value="ECO:0007669"/>
    <property type="project" value="UniProtKB-KW"/>
</dbReference>
<feature type="transmembrane region" description="Helical" evidence="3">
    <location>
        <begin position="109"/>
        <end position="134"/>
    </location>
</feature>
<accession>A0A0F9AN68</accession>
<gene>
    <name evidence="5" type="ORF">LCGC14_2552080</name>
</gene>